<dbReference type="SUPFAM" id="SSF48452">
    <property type="entry name" value="TPR-like"/>
    <property type="match status" value="1"/>
</dbReference>
<evidence type="ECO:0008006" key="3">
    <source>
        <dbReference type="Google" id="ProtNLM"/>
    </source>
</evidence>
<dbReference type="OrthoDB" id="9762883at2"/>
<keyword evidence="2" id="KW-1185">Reference proteome</keyword>
<dbReference type="InterPro" id="IPR028994">
    <property type="entry name" value="Integrin_alpha_N"/>
</dbReference>
<dbReference type="STRING" id="1121302.SAMN02745163_00554"/>
<dbReference type="RefSeq" id="WP_072985059.1">
    <property type="nucleotide sequence ID" value="NZ_FQZB01000004.1"/>
</dbReference>
<dbReference type="AlphaFoldDB" id="A0A1M6CUP2"/>
<dbReference type="SUPFAM" id="SSF69318">
    <property type="entry name" value="Integrin alpha N-terminal domain"/>
    <property type="match status" value="1"/>
</dbReference>
<dbReference type="Proteomes" id="UP000184310">
    <property type="component" value="Unassembled WGS sequence"/>
</dbReference>
<dbReference type="InterPro" id="IPR011990">
    <property type="entry name" value="TPR-like_helical_dom_sf"/>
</dbReference>
<reference evidence="1 2" key="1">
    <citation type="submission" date="2016-11" db="EMBL/GenBank/DDBJ databases">
        <authorList>
            <person name="Jaros S."/>
            <person name="Januszkiewicz K."/>
            <person name="Wedrychowicz H."/>
        </authorList>
    </citation>
    <scope>NUCLEOTIDE SEQUENCE [LARGE SCALE GENOMIC DNA]</scope>
    <source>
        <strain evidence="1 2">DSM 21758</strain>
    </source>
</reference>
<protein>
    <recommendedName>
        <fullName evidence="3">Repeat domain-containing protein</fullName>
    </recommendedName>
</protein>
<accession>A0A1M6CUP2</accession>
<organism evidence="1 2">
    <name type="scientific">Clostridium cavendishii DSM 21758</name>
    <dbReference type="NCBI Taxonomy" id="1121302"/>
    <lineage>
        <taxon>Bacteria</taxon>
        <taxon>Bacillati</taxon>
        <taxon>Bacillota</taxon>
        <taxon>Clostridia</taxon>
        <taxon>Eubacteriales</taxon>
        <taxon>Clostridiaceae</taxon>
        <taxon>Clostridium</taxon>
    </lineage>
</organism>
<sequence>MKKRLRTYNQEPRKVLDFKYGDITGDGVVDGVYLMGNKPYGMDNPFEADIKLLVIDRNTGNEESIELKDESGYGFSLLLGNFTSKDKVDILVRGSTGGSGGYTYNHIFSYIDGKFKEIFNGEKFYSEYNTKANYIDDYKIYIISQKANKKYTIDIKDTDKTYLDMVYDEKGKVKRGYEIGISAINAAYPIVSEQDYLDALYILQRIIGQSNSNDLGVVQTLIRWEDGKFKLVNQTIGVSGSELKGNRKSKERIKRNVKLRQEDNKTEQTYKKYIKEIVKAIPEVESIIFINNGIKEVPITFGDLDNDGEEEIVIAYKYEGEAYVAIIKQAKEGLIVLDKIKGSGSYVRDIIIAPVIGYGMRELIIGWQIGGVWQRLDIRKWNGECFQKILFEDIDYSKIDVIDLNADGKSEIALWYHDNGEVYRIEVYNLNNNMLYIDKDVYPEYFKRIIFYYKSLTKKNPDSAMLWYQLTKAQVEAKMYNEAKESIEKSLNIKSDYPSKEELLSLKEKIQNKLTTKV</sequence>
<dbReference type="EMBL" id="FQZB01000004">
    <property type="protein sequence ID" value="SHI64561.1"/>
    <property type="molecule type" value="Genomic_DNA"/>
</dbReference>
<gene>
    <name evidence="1" type="ORF">SAMN02745163_00554</name>
</gene>
<evidence type="ECO:0000313" key="1">
    <source>
        <dbReference type="EMBL" id="SHI64561.1"/>
    </source>
</evidence>
<dbReference type="Gene3D" id="1.25.40.10">
    <property type="entry name" value="Tetratricopeptide repeat domain"/>
    <property type="match status" value="1"/>
</dbReference>
<name>A0A1M6CUP2_9CLOT</name>
<proteinExistence type="predicted"/>
<evidence type="ECO:0000313" key="2">
    <source>
        <dbReference type="Proteomes" id="UP000184310"/>
    </source>
</evidence>